<dbReference type="EMBL" id="AHOR02000029">
    <property type="protein sequence ID" value="EMF82009.1"/>
    <property type="molecule type" value="Genomic_DNA"/>
</dbReference>
<comment type="caution">
    <text evidence="1">The sequence shown here is derived from an EMBL/GenBank/DDBJ whole genome shotgun (WGS) entry which is preliminary data.</text>
</comment>
<dbReference type="AlphaFoldDB" id="M3G7N6"/>
<organism evidence="1 2">
    <name type="scientific">Leptospira weilii serovar Topaz str. LT2116</name>
    <dbReference type="NCBI Taxonomy" id="1088540"/>
    <lineage>
        <taxon>Bacteria</taxon>
        <taxon>Pseudomonadati</taxon>
        <taxon>Spirochaetota</taxon>
        <taxon>Spirochaetia</taxon>
        <taxon>Leptospirales</taxon>
        <taxon>Leptospiraceae</taxon>
        <taxon>Leptospira</taxon>
    </lineage>
</organism>
<accession>M3G7N6</accession>
<evidence type="ECO:0000313" key="1">
    <source>
        <dbReference type="EMBL" id="EMF82009.1"/>
    </source>
</evidence>
<evidence type="ECO:0000313" key="2">
    <source>
        <dbReference type="Proteomes" id="UP000011770"/>
    </source>
</evidence>
<reference evidence="1 2" key="1">
    <citation type="submission" date="2013-01" db="EMBL/GenBank/DDBJ databases">
        <authorList>
            <person name="Harkins D.M."/>
            <person name="Durkin A.S."/>
            <person name="Brinkac L.M."/>
            <person name="Haft D.H."/>
            <person name="Selengut J.D."/>
            <person name="Sanka R."/>
            <person name="DePew J."/>
            <person name="Purushe J."/>
            <person name="Tulsiani S.M."/>
            <person name="Graham G.C."/>
            <person name="Burns M.-A."/>
            <person name="Dohnt M.F."/>
            <person name="Smythe L.D."/>
            <person name="McKay D.B."/>
            <person name="Craig S.B."/>
            <person name="Vinetz J.M."/>
            <person name="Sutton G.G."/>
            <person name="Nierman W.C."/>
            <person name="Fouts D.E."/>
        </authorList>
    </citation>
    <scope>NUCLEOTIDE SEQUENCE [LARGE SCALE GENOMIC DNA]</scope>
    <source>
        <strain evidence="1 2">LT2116</strain>
    </source>
</reference>
<sequence length="114" mass="12709">MRFFFRIALLIFCFANCSYNWGNFKRYAVNAPTNLEIAGPSTVSGSSCSFGFSRWYASSIAEAAREALRSAPGATGLKDVEVSARSYQYFFFGCIKVEGTPVKEIQETTRSKKK</sequence>
<name>M3G7N6_9LEPT</name>
<dbReference type="Proteomes" id="UP000011770">
    <property type="component" value="Unassembled WGS sequence"/>
</dbReference>
<gene>
    <name evidence="1" type="ORF">LEP1GSC188_0765</name>
</gene>
<proteinExistence type="predicted"/>
<protein>
    <submittedName>
        <fullName evidence="1">Uncharacterized protein</fullName>
    </submittedName>
</protein>